<organism evidence="1 2">
    <name type="scientific">Mycobacterium phage LizLemon</name>
    <dbReference type="NCBI Taxonomy" id="1527533"/>
    <lineage>
        <taxon>Viruses</taxon>
        <taxon>Duplodnaviria</taxon>
        <taxon>Heunggongvirae</taxon>
        <taxon>Uroviricota</taxon>
        <taxon>Caudoviricetes</taxon>
        <taxon>Bclasvirinae</taxon>
        <taxon>Rosebushvirus</taxon>
        <taxon>Rosebushvirus rosebush</taxon>
    </lineage>
</organism>
<sequence length="68" mass="7578">MAKEKQRKTVVYLSRAEVAARLGLGPRSLSRIKLPTPDAVIGPYKGWFPDTIDEWAANRPGRGNWGAR</sequence>
<accession>A0A076YMI5</accession>
<evidence type="ECO:0000313" key="1">
    <source>
        <dbReference type="EMBL" id="AIK68818.1"/>
    </source>
</evidence>
<protein>
    <submittedName>
        <fullName evidence="1">Helix-turn-helix DNA binding domain protein</fullName>
    </submittedName>
</protein>
<gene>
    <name evidence="1" type="ORF">PBI_LIZLEMON_44</name>
</gene>
<proteinExistence type="predicted"/>
<evidence type="ECO:0000313" key="2">
    <source>
        <dbReference type="Proteomes" id="UP000230449"/>
    </source>
</evidence>
<dbReference type="EMBL" id="KM101117">
    <property type="protein sequence ID" value="AIK68818.1"/>
    <property type="molecule type" value="Genomic_DNA"/>
</dbReference>
<reference evidence="1 2" key="1">
    <citation type="submission" date="2014-06" db="EMBL/GenBank/DDBJ databases">
        <authorList>
            <person name="Pfaffle P.K."/>
            <person name="Tobiason D.M."/>
            <person name="Arnold K."/>
            <person name="Ash A."/>
            <person name="Austin Q."/>
            <person name="Brahm K."/>
            <person name="Carberry B."/>
            <person name="Grant J."/>
            <person name="Leckie K."/>
            <person name="Meder A."/>
            <person name="Newsom A."/>
            <person name="Reinecke M."/>
            <person name="Rognrud K."/>
            <person name="Serrano M.G."/>
            <person name="Buck G."/>
            <person name="Lee V."/>
            <person name="Wang Y."/>
            <person name="Carvalho R."/>
            <person name="Voegtly L."/>
            <person name="Shi R."/>
            <person name="Duckworth R."/>
            <person name="Johnson A."/>
            <person name="Loviza R."/>
            <person name="Walstead R."/>
            <person name="Shah Z."/>
            <person name="Kiflezghi M."/>
            <person name="Wade K."/>
            <person name="Anders K.R."/>
            <person name="Braun M.A."/>
            <person name="Delesalle V.A."/>
            <person name="Hughes L.E."/>
            <person name="Ware V.C."/>
            <person name="Bradley K.W."/>
            <person name="Barker L.P."/>
            <person name="Asai D.J."/>
            <person name="Bowman C.A."/>
            <person name="Russell D.A."/>
            <person name="Pope W.H."/>
            <person name="Jacobs-Sera D."/>
            <person name="Hendrix R.W."/>
            <person name="Hatfull G.F."/>
        </authorList>
    </citation>
    <scope>NUCLEOTIDE SEQUENCE [LARGE SCALE GENOMIC DNA]</scope>
</reference>
<name>A0A076YMI5_9CAUD</name>
<dbReference type="Proteomes" id="UP000230449">
    <property type="component" value="Segment"/>
</dbReference>